<evidence type="ECO:0000259" key="10">
    <source>
        <dbReference type="PROSITE" id="PS50287"/>
    </source>
</evidence>
<dbReference type="InterPro" id="IPR000436">
    <property type="entry name" value="Sushi_SCR_CCP_dom"/>
</dbReference>
<dbReference type="PROSITE" id="PS50287">
    <property type="entry name" value="SRCR_2"/>
    <property type="match status" value="1"/>
</dbReference>
<keyword evidence="2" id="KW-0677">Repeat</keyword>
<dbReference type="PANTHER" id="PTHR47653">
    <property type="entry name" value="PROTEIN BARK BEETLE"/>
    <property type="match status" value="1"/>
</dbReference>
<dbReference type="SMART" id="SM00202">
    <property type="entry name" value="SR"/>
    <property type="match status" value="1"/>
</dbReference>
<feature type="transmembrane region" description="Helical" evidence="8">
    <location>
        <begin position="290"/>
        <end position="318"/>
    </location>
</feature>
<dbReference type="InterPro" id="IPR002889">
    <property type="entry name" value="WSC_carb-bd"/>
</dbReference>
<keyword evidence="3" id="KW-1015">Disulfide bond</keyword>
<dbReference type="EMBL" id="JAIZAY010000011">
    <property type="protein sequence ID" value="KAJ8032775.1"/>
    <property type="molecule type" value="Genomic_DNA"/>
</dbReference>
<dbReference type="SUPFAM" id="SSF56487">
    <property type="entry name" value="SRCR-like"/>
    <property type="match status" value="1"/>
</dbReference>
<comment type="caution">
    <text evidence="5">Lacks conserved residue(s) required for the propagation of feature annotation.</text>
</comment>
<keyword evidence="6" id="KW-0768">Sushi</keyword>
<dbReference type="InterPro" id="IPR053243">
    <property type="entry name" value="SJ_maturation_regulator"/>
</dbReference>
<dbReference type="AlphaFoldDB" id="A0A9Q1H529"/>
<feature type="chain" id="PRO_5040202367" evidence="9">
    <location>
        <begin position="20"/>
        <end position="458"/>
    </location>
</feature>
<dbReference type="SMART" id="SM00032">
    <property type="entry name" value="CCP"/>
    <property type="match status" value="1"/>
</dbReference>
<evidence type="ECO:0000313" key="14">
    <source>
        <dbReference type="Proteomes" id="UP001152320"/>
    </source>
</evidence>
<feature type="domain" description="SRCR" evidence="10">
    <location>
        <begin position="25"/>
        <end position="67"/>
    </location>
</feature>
<accession>A0A9Q1H529</accession>
<evidence type="ECO:0000256" key="7">
    <source>
        <dbReference type="SAM" id="MobiDB-lite"/>
    </source>
</evidence>
<gene>
    <name evidence="13" type="ORF">HOLleu_22824</name>
</gene>
<feature type="domain" description="WSC" evidence="12">
    <location>
        <begin position="69"/>
        <end position="160"/>
    </location>
</feature>
<evidence type="ECO:0000256" key="5">
    <source>
        <dbReference type="PROSITE-ProRule" id="PRU00196"/>
    </source>
</evidence>
<dbReference type="Pfam" id="PF00530">
    <property type="entry name" value="SRCR"/>
    <property type="match status" value="1"/>
</dbReference>
<evidence type="ECO:0000259" key="11">
    <source>
        <dbReference type="PROSITE" id="PS50923"/>
    </source>
</evidence>
<keyword evidence="8" id="KW-0472">Membrane</keyword>
<sequence length="458" mass="50035">MFLISWLAICLLNCISIEAFRDGDVRLVNGNRYGEGRVEVFYEGNWGTICHRGWDLDDTEVICRQLGKSPNFEGCFSTGLLQTADGFTVADMTLEKCFSFCAPGGHRYIWIRLGTSCDCGNEIDGSKQVDNEECSIQCPGNSDQICGGPGDKASAYRGYSFIRFHQFGLPSSTSFLVSSVDRNETIQGDARVSEYWISSGNNPIQISFQPPQENIESLGFLLEFGDFGCSVPTFDNGNVNATPGREILRTGDVLEVTCNPAYEAVESTVTCQRNGTLTSIPECRFNNVSLIIVIAVAVVSFILLLVLIAILICCACYFSRKKRRRVSSYDRRNQSGTTEPDFRGPLGGPPRLNENNDDDAIIALPGEGVNLNTYSPPPPPESSDSGTGDRDSEERAAEPNRNENGRTGDALAGTTAEQDALRSLDNVVDDMERETLYGKVMRPTIAASGGFGGHFSRK</sequence>
<evidence type="ECO:0000256" key="3">
    <source>
        <dbReference type="ARBA" id="ARBA00023157"/>
    </source>
</evidence>
<dbReference type="Gene3D" id="3.10.250.10">
    <property type="entry name" value="SRCR-like domain"/>
    <property type="match status" value="1"/>
</dbReference>
<reference evidence="13" key="1">
    <citation type="submission" date="2021-10" db="EMBL/GenBank/DDBJ databases">
        <title>Tropical sea cucumber genome reveals ecological adaptation and Cuvierian tubules defense mechanism.</title>
        <authorList>
            <person name="Chen T."/>
        </authorList>
    </citation>
    <scope>NUCLEOTIDE SEQUENCE</scope>
    <source>
        <strain evidence="13">Nanhai2018</strain>
        <tissue evidence="13">Muscle</tissue>
    </source>
</reference>
<evidence type="ECO:0000256" key="9">
    <source>
        <dbReference type="SAM" id="SignalP"/>
    </source>
</evidence>
<evidence type="ECO:0000256" key="2">
    <source>
        <dbReference type="ARBA" id="ARBA00022737"/>
    </source>
</evidence>
<evidence type="ECO:0000256" key="6">
    <source>
        <dbReference type="PROSITE-ProRule" id="PRU00302"/>
    </source>
</evidence>
<keyword evidence="14" id="KW-1185">Reference proteome</keyword>
<evidence type="ECO:0000259" key="12">
    <source>
        <dbReference type="PROSITE" id="PS51212"/>
    </source>
</evidence>
<evidence type="ECO:0000256" key="4">
    <source>
        <dbReference type="ARBA" id="ARBA00023180"/>
    </source>
</evidence>
<comment type="caution">
    <text evidence="13">The sequence shown here is derived from an EMBL/GenBank/DDBJ whole genome shotgun (WGS) entry which is preliminary data.</text>
</comment>
<dbReference type="GO" id="GO:0016020">
    <property type="term" value="C:membrane"/>
    <property type="evidence" value="ECO:0007669"/>
    <property type="project" value="InterPro"/>
</dbReference>
<dbReference type="GO" id="GO:0045217">
    <property type="term" value="P:cell-cell junction maintenance"/>
    <property type="evidence" value="ECO:0007669"/>
    <property type="project" value="TreeGrafter"/>
</dbReference>
<dbReference type="Gene3D" id="2.10.70.10">
    <property type="entry name" value="Complement Module, domain 1"/>
    <property type="match status" value="1"/>
</dbReference>
<feature type="signal peptide" evidence="9">
    <location>
        <begin position="1"/>
        <end position="19"/>
    </location>
</feature>
<dbReference type="SMART" id="SM00321">
    <property type="entry name" value="WSC"/>
    <property type="match status" value="1"/>
</dbReference>
<feature type="domain" description="Sushi" evidence="11">
    <location>
        <begin position="227"/>
        <end position="285"/>
    </location>
</feature>
<evidence type="ECO:0000256" key="1">
    <source>
        <dbReference type="ARBA" id="ARBA00022729"/>
    </source>
</evidence>
<dbReference type="PROSITE" id="PS00420">
    <property type="entry name" value="SRCR_1"/>
    <property type="match status" value="1"/>
</dbReference>
<dbReference type="PRINTS" id="PR00258">
    <property type="entry name" value="SPERACTRCPTR"/>
</dbReference>
<dbReference type="InterPro" id="IPR035976">
    <property type="entry name" value="Sushi/SCR/CCP_sf"/>
</dbReference>
<dbReference type="SUPFAM" id="SSF57535">
    <property type="entry name" value="Complement control module/SCR domain"/>
    <property type="match status" value="1"/>
</dbReference>
<keyword evidence="1 9" id="KW-0732">Signal</keyword>
<keyword evidence="4" id="KW-0325">Glycoprotein</keyword>
<dbReference type="OrthoDB" id="536948at2759"/>
<proteinExistence type="predicted"/>
<dbReference type="Pfam" id="PF00084">
    <property type="entry name" value="Sushi"/>
    <property type="match status" value="1"/>
</dbReference>
<protein>
    <submittedName>
        <fullName evidence="13">Galectin-3-binding protein</fullName>
    </submittedName>
</protein>
<dbReference type="PROSITE" id="PS51212">
    <property type="entry name" value="WSC"/>
    <property type="match status" value="1"/>
</dbReference>
<organism evidence="13 14">
    <name type="scientific">Holothuria leucospilota</name>
    <name type="common">Black long sea cucumber</name>
    <name type="synonym">Mertensiothuria leucospilota</name>
    <dbReference type="NCBI Taxonomy" id="206669"/>
    <lineage>
        <taxon>Eukaryota</taxon>
        <taxon>Metazoa</taxon>
        <taxon>Echinodermata</taxon>
        <taxon>Eleutherozoa</taxon>
        <taxon>Echinozoa</taxon>
        <taxon>Holothuroidea</taxon>
        <taxon>Aspidochirotacea</taxon>
        <taxon>Aspidochirotida</taxon>
        <taxon>Holothuriidae</taxon>
        <taxon>Holothuria</taxon>
    </lineage>
</organism>
<dbReference type="InterPro" id="IPR036772">
    <property type="entry name" value="SRCR-like_dom_sf"/>
</dbReference>
<evidence type="ECO:0000256" key="8">
    <source>
        <dbReference type="SAM" id="Phobius"/>
    </source>
</evidence>
<feature type="region of interest" description="Disordered" evidence="7">
    <location>
        <begin position="327"/>
        <end position="426"/>
    </location>
</feature>
<dbReference type="InterPro" id="IPR001190">
    <property type="entry name" value="SRCR"/>
</dbReference>
<keyword evidence="8" id="KW-1133">Transmembrane helix</keyword>
<dbReference type="PROSITE" id="PS50923">
    <property type="entry name" value="SUSHI"/>
    <property type="match status" value="1"/>
</dbReference>
<dbReference type="Proteomes" id="UP001152320">
    <property type="component" value="Chromosome 11"/>
</dbReference>
<dbReference type="Pfam" id="PF01822">
    <property type="entry name" value="WSC"/>
    <property type="match status" value="1"/>
</dbReference>
<keyword evidence="8" id="KW-0812">Transmembrane</keyword>
<evidence type="ECO:0000313" key="13">
    <source>
        <dbReference type="EMBL" id="KAJ8032775.1"/>
    </source>
</evidence>
<feature type="compositionally biased region" description="Basic and acidic residues" evidence="7">
    <location>
        <begin position="387"/>
        <end position="406"/>
    </location>
</feature>
<dbReference type="PANTHER" id="PTHR47653:SF1">
    <property type="entry name" value="DELETED IN MALIGNANT BRAIN TUMORS 1 PROTEIN"/>
    <property type="match status" value="1"/>
</dbReference>
<name>A0A9Q1H529_HOLLE</name>